<dbReference type="AlphaFoldDB" id="A0AA39M1S9"/>
<evidence type="ECO:0000313" key="2">
    <source>
        <dbReference type="EMBL" id="KAK0417439.1"/>
    </source>
</evidence>
<gene>
    <name evidence="2" type="ORF">QR680_013011</name>
</gene>
<feature type="region of interest" description="Disordered" evidence="1">
    <location>
        <begin position="1"/>
        <end position="39"/>
    </location>
</feature>
<dbReference type="EMBL" id="JAUCMV010000002">
    <property type="protein sequence ID" value="KAK0417439.1"/>
    <property type="molecule type" value="Genomic_DNA"/>
</dbReference>
<proteinExistence type="predicted"/>
<keyword evidence="3" id="KW-1185">Reference proteome</keyword>
<sequence length="161" mass="17657">MGFVDASAPCRRLDDPRNSSGAPGPPRRLPRSPDVTNCGKSKYEVPKKFLREPAGCCRIQRTFEGSRGSSTVFLGRVSRPTEEKGPPFHVHRPLFDFFIALEAPLLSWSPKVALVGDPTVAPGGATWPGARARGAVRRRPVCEDVAGGRRRREHKDRSSGR</sequence>
<name>A0AA39M1S9_9BILA</name>
<protein>
    <submittedName>
        <fullName evidence="2">Uncharacterized protein</fullName>
    </submittedName>
</protein>
<dbReference type="Proteomes" id="UP001175271">
    <property type="component" value="Unassembled WGS sequence"/>
</dbReference>
<reference evidence="2" key="1">
    <citation type="submission" date="2023-06" db="EMBL/GenBank/DDBJ databases">
        <title>Genomic analysis of the entomopathogenic nematode Steinernema hermaphroditum.</title>
        <authorList>
            <person name="Schwarz E.M."/>
            <person name="Heppert J.K."/>
            <person name="Baniya A."/>
            <person name="Schwartz H.T."/>
            <person name="Tan C.-H."/>
            <person name="Antoshechkin I."/>
            <person name="Sternberg P.W."/>
            <person name="Goodrich-Blair H."/>
            <person name="Dillman A.R."/>
        </authorList>
    </citation>
    <scope>NUCLEOTIDE SEQUENCE</scope>
    <source>
        <strain evidence="2">PS9179</strain>
        <tissue evidence="2">Whole animal</tissue>
    </source>
</reference>
<evidence type="ECO:0000256" key="1">
    <source>
        <dbReference type="SAM" id="MobiDB-lite"/>
    </source>
</evidence>
<organism evidence="2 3">
    <name type="scientific">Steinernema hermaphroditum</name>
    <dbReference type="NCBI Taxonomy" id="289476"/>
    <lineage>
        <taxon>Eukaryota</taxon>
        <taxon>Metazoa</taxon>
        <taxon>Ecdysozoa</taxon>
        <taxon>Nematoda</taxon>
        <taxon>Chromadorea</taxon>
        <taxon>Rhabditida</taxon>
        <taxon>Tylenchina</taxon>
        <taxon>Panagrolaimomorpha</taxon>
        <taxon>Strongyloidoidea</taxon>
        <taxon>Steinernematidae</taxon>
        <taxon>Steinernema</taxon>
    </lineage>
</organism>
<comment type="caution">
    <text evidence="2">The sequence shown here is derived from an EMBL/GenBank/DDBJ whole genome shotgun (WGS) entry which is preliminary data.</text>
</comment>
<accession>A0AA39M1S9</accession>
<feature type="region of interest" description="Disordered" evidence="1">
    <location>
        <begin position="138"/>
        <end position="161"/>
    </location>
</feature>
<evidence type="ECO:0000313" key="3">
    <source>
        <dbReference type="Proteomes" id="UP001175271"/>
    </source>
</evidence>